<dbReference type="Gene3D" id="3.40.30.10">
    <property type="entry name" value="Glutaredoxin"/>
    <property type="match status" value="1"/>
</dbReference>
<reference evidence="1" key="2">
    <citation type="submission" date="2014-03" db="EMBL/GenBank/DDBJ databases">
        <authorList>
            <person name="Genoscope - CEA"/>
        </authorList>
    </citation>
    <scope>NUCLEOTIDE SEQUENCE</scope>
</reference>
<dbReference type="EMBL" id="FR904950">
    <property type="protein sequence ID" value="CDQ74115.1"/>
    <property type="molecule type" value="Genomic_DNA"/>
</dbReference>
<proteinExistence type="predicted"/>
<sequence length="50" mass="5733">MRDSHRFAHTANLSLGLKHGVESETVVLFRPPRLNSKFEDSVMMAWGKFT</sequence>
<reference evidence="1" key="1">
    <citation type="journal article" date="2014" name="Nat. Commun.">
        <title>The rainbow trout genome provides novel insights into evolution after whole-genome duplication in vertebrates.</title>
        <authorList>
            <person name="Berthelot C."/>
            <person name="Brunet F."/>
            <person name="Chalopin D."/>
            <person name="Juanchich A."/>
            <person name="Bernard M."/>
            <person name="Noel B."/>
            <person name="Bento P."/>
            <person name="Da Silva C."/>
            <person name="Labadie K."/>
            <person name="Alberti A."/>
            <person name="Aury J.M."/>
            <person name="Louis A."/>
            <person name="Dehais P."/>
            <person name="Bardou P."/>
            <person name="Montfort J."/>
            <person name="Klopp C."/>
            <person name="Cabau C."/>
            <person name="Gaspin C."/>
            <person name="Thorgaard G.H."/>
            <person name="Boussaha M."/>
            <person name="Quillet E."/>
            <person name="Guyomard R."/>
            <person name="Galiana D."/>
            <person name="Bobe J."/>
            <person name="Volff J.N."/>
            <person name="Genet C."/>
            <person name="Wincker P."/>
            <person name="Jaillon O."/>
            <person name="Roest Crollius H."/>
            <person name="Guiguen Y."/>
        </authorList>
    </citation>
    <scope>NUCLEOTIDE SEQUENCE [LARGE SCALE GENOMIC DNA]</scope>
</reference>
<dbReference type="PaxDb" id="8022-A0A060XB85"/>
<dbReference type="STRING" id="8022.A0A060XB85"/>
<evidence type="ECO:0000313" key="2">
    <source>
        <dbReference type="Proteomes" id="UP000193380"/>
    </source>
</evidence>
<evidence type="ECO:0000313" key="1">
    <source>
        <dbReference type="EMBL" id="CDQ74115.1"/>
    </source>
</evidence>
<name>A0A060XB85_ONCMY</name>
<accession>A0A060XB85</accession>
<organism evidence="1 2">
    <name type="scientific">Oncorhynchus mykiss</name>
    <name type="common">Rainbow trout</name>
    <name type="synonym">Salmo gairdneri</name>
    <dbReference type="NCBI Taxonomy" id="8022"/>
    <lineage>
        <taxon>Eukaryota</taxon>
        <taxon>Metazoa</taxon>
        <taxon>Chordata</taxon>
        <taxon>Craniata</taxon>
        <taxon>Vertebrata</taxon>
        <taxon>Euteleostomi</taxon>
        <taxon>Actinopterygii</taxon>
        <taxon>Neopterygii</taxon>
        <taxon>Teleostei</taxon>
        <taxon>Protacanthopterygii</taxon>
        <taxon>Salmoniformes</taxon>
        <taxon>Salmonidae</taxon>
        <taxon>Salmoninae</taxon>
        <taxon>Oncorhynchus</taxon>
    </lineage>
</organism>
<dbReference type="AlphaFoldDB" id="A0A060XB85"/>
<protein>
    <submittedName>
        <fullName evidence="1">Uncharacterized protein</fullName>
    </submittedName>
</protein>
<dbReference type="Proteomes" id="UP000193380">
    <property type="component" value="Unassembled WGS sequence"/>
</dbReference>
<gene>
    <name evidence="1" type="ORF">GSONMT00030427001</name>
</gene>